<dbReference type="InterPro" id="IPR050738">
    <property type="entry name" value="Sulfatase"/>
</dbReference>
<evidence type="ECO:0000259" key="5">
    <source>
        <dbReference type="Pfam" id="PF00884"/>
    </source>
</evidence>
<dbReference type="EMBL" id="CP001744">
    <property type="protein sequence ID" value="ADG69724.1"/>
    <property type="molecule type" value="Genomic_DNA"/>
</dbReference>
<dbReference type="Proteomes" id="UP000002220">
    <property type="component" value="Chromosome"/>
</dbReference>
<evidence type="ECO:0000256" key="2">
    <source>
        <dbReference type="ARBA" id="ARBA00022723"/>
    </source>
</evidence>
<dbReference type="GO" id="GO:0004065">
    <property type="term" value="F:arylsulfatase activity"/>
    <property type="evidence" value="ECO:0007669"/>
    <property type="project" value="TreeGrafter"/>
</dbReference>
<dbReference type="eggNOG" id="COG3119">
    <property type="taxonomic scope" value="Bacteria"/>
</dbReference>
<dbReference type="InterPro" id="IPR024607">
    <property type="entry name" value="Sulfatase_CS"/>
</dbReference>
<keyword evidence="2" id="KW-0479">Metal-binding</keyword>
<proteinExistence type="inferred from homology"/>
<dbReference type="Gene3D" id="3.40.720.10">
    <property type="entry name" value="Alkaline Phosphatase, subunit A"/>
    <property type="match status" value="1"/>
</dbReference>
<dbReference type="PANTHER" id="PTHR42693:SF53">
    <property type="entry name" value="ENDO-4-O-SULFATASE"/>
    <property type="match status" value="1"/>
</dbReference>
<dbReference type="AlphaFoldDB" id="D5SXA2"/>
<dbReference type="STRING" id="521674.Plim_3913"/>
<dbReference type="HOGENOM" id="CLU_006332_10_3_0"/>
<dbReference type="CDD" id="cd16143">
    <property type="entry name" value="ARS_like"/>
    <property type="match status" value="1"/>
</dbReference>
<evidence type="ECO:0000256" key="3">
    <source>
        <dbReference type="ARBA" id="ARBA00022801"/>
    </source>
</evidence>
<keyword evidence="4" id="KW-0106">Calcium</keyword>
<keyword evidence="7" id="KW-1185">Reference proteome</keyword>
<dbReference type="Gene3D" id="3.30.1120.10">
    <property type="match status" value="1"/>
</dbReference>
<evidence type="ECO:0000313" key="6">
    <source>
        <dbReference type="EMBL" id="ADG69724.1"/>
    </source>
</evidence>
<dbReference type="Pfam" id="PF00884">
    <property type="entry name" value="Sulfatase"/>
    <property type="match status" value="1"/>
</dbReference>
<dbReference type="KEGG" id="plm:Plim_3913"/>
<accession>D5SXA2</accession>
<keyword evidence="3" id="KW-0378">Hydrolase</keyword>
<gene>
    <name evidence="6" type="ordered locus">Plim_3913</name>
</gene>
<organism evidence="6 7">
    <name type="scientific">Planctopirus limnophila (strain ATCC 43296 / DSM 3776 / IFAM 1008 / Mu 290)</name>
    <name type="common">Planctomyces limnophilus</name>
    <dbReference type="NCBI Taxonomy" id="521674"/>
    <lineage>
        <taxon>Bacteria</taxon>
        <taxon>Pseudomonadati</taxon>
        <taxon>Planctomycetota</taxon>
        <taxon>Planctomycetia</taxon>
        <taxon>Planctomycetales</taxon>
        <taxon>Planctomycetaceae</taxon>
        <taxon>Planctopirus</taxon>
    </lineage>
</organism>
<feature type="domain" description="Sulfatase N-terminal" evidence="5">
    <location>
        <begin position="35"/>
        <end position="396"/>
    </location>
</feature>
<evidence type="ECO:0000256" key="4">
    <source>
        <dbReference type="ARBA" id="ARBA00022837"/>
    </source>
</evidence>
<dbReference type="PROSITE" id="PS00149">
    <property type="entry name" value="SULFATASE_2"/>
    <property type="match status" value="1"/>
</dbReference>
<dbReference type="PANTHER" id="PTHR42693">
    <property type="entry name" value="ARYLSULFATASE FAMILY MEMBER"/>
    <property type="match status" value="1"/>
</dbReference>
<evidence type="ECO:0000256" key="1">
    <source>
        <dbReference type="ARBA" id="ARBA00008779"/>
    </source>
</evidence>
<dbReference type="InterPro" id="IPR000917">
    <property type="entry name" value="Sulfatase_N"/>
</dbReference>
<dbReference type="SUPFAM" id="SSF53649">
    <property type="entry name" value="Alkaline phosphatase-like"/>
    <property type="match status" value="1"/>
</dbReference>
<dbReference type="RefSeq" id="WP_013112155.1">
    <property type="nucleotide sequence ID" value="NC_014148.1"/>
</dbReference>
<sequence>MSHRTTRGWFCSCLASLCTLVLLNTDQSIVAAEQPNILLILADDLGYGDLRCYNSQSKVSTSHIDRLAREGMRFTDAHSPSTVCTPTRYGLMTGQMPFRAPSGGTVFTGVGGPSLIAPGRLTLPMMLRERGYSTACVGKWHIGLTFFDREGRPIHSNALEAVRQVDFSRRIDGGPVDHGFDSFFGTACCPTTDWLYAFIENDRVPVPPTASLEKSALPKHPYAHDCRPGLIASDFAMEEIDLIFLEKSRQFLNQHVRQNPGKPFFLFHSTQAVHLPSFAAKQFQGKSEAGPHGDFLLELDYIVGELMKSLEELHIAENTLVIFTSDNGPEVTSVIHMRSDHGHDGARPWRGMKRDAWEGGHRVPFIVRWPGKVRPGTTNSQLTSLTDVMATVAAIVDTQLPDHAAEDSFNMLPAWLDESAPPIRPYLLTQSFGGSRTLAIRQGEWKYLDHTGSGGNRYENDPSLKPFILPDAAPDAPGQLYNLSTDPGESTNLYHARPEVTSRLKTLLEQSKTNGRSRPTRP</sequence>
<comment type="similarity">
    <text evidence="1">Belongs to the sulfatase family.</text>
</comment>
<evidence type="ECO:0000313" key="7">
    <source>
        <dbReference type="Proteomes" id="UP000002220"/>
    </source>
</evidence>
<reference evidence="6 7" key="1">
    <citation type="journal article" date="2010" name="Stand. Genomic Sci.">
        <title>Complete genome sequence of Planctomyces limnophilus type strain (Mu 290).</title>
        <authorList>
            <person name="Labutti K."/>
            <person name="Sikorski J."/>
            <person name="Schneider S."/>
            <person name="Nolan M."/>
            <person name="Lucas S."/>
            <person name="Glavina Del Rio T."/>
            <person name="Tice H."/>
            <person name="Cheng J.F."/>
            <person name="Goodwin L."/>
            <person name="Pitluck S."/>
            <person name="Liolios K."/>
            <person name="Ivanova N."/>
            <person name="Mavromatis K."/>
            <person name="Mikhailova N."/>
            <person name="Pati A."/>
            <person name="Chen A."/>
            <person name="Palaniappan K."/>
            <person name="Land M."/>
            <person name="Hauser L."/>
            <person name="Chang Y.J."/>
            <person name="Jeffries C.D."/>
            <person name="Tindall B.J."/>
            <person name="Rohde M."/>
            <person name="Goker M."/>
            <person name="Woyke T."/>
            <person name="Bristow J."/>
            <person name="Eisen J.A."/>
            <person name="Markowitz V."/>
            <person name="Hugenholtz P."/>
            <person name="Kyrpides N.C."/>
            <person name="Klenk H.P."/>
            <person name="Lapidus A."/>
        </authorList>
    </citation>
    <scope>NUCLEOTIDE SEQUENCE [LARGE SCALE GENOMIC DNA]</scope>
    <source>
        <strain evidence="7">ATCC 43296 / DSM 3776 / IFAM 1008 / 290</strain>
    </source>
</reference>
<name>D5SXA2_PLAL2</name>
<dbReference type="InterPro" id="IPR017850">
    <property type="entry name" value="Alkaline_phosphatase_core_sf"/>
</dbReference>
<protein>
    <submittedName>
        <fullName evidence="6">Sulfatase</fullName>
    </submittedName>
</protein>
<dbReference type="GO" id="GO:0046872">
    <property type="term" value="F:metal ion binding"/>
    <property type="evidence" value="ECO:0007669"/>
    <property type="project" value="UniProtKB-KW"/>
</dbReference>